<sequence>MSSSRISLYLRLVRDIAIIKELWPCPSFDSVFGPIFVNLYSDFSKPKWTQGACQGVADDDEDVLQRSKRGRGRVLVFCDFSELLKNGEDEVEKVERI</sequence>
<organism evidence="1 2">
    <name type="scientific">Vicia faba</name>
    <name type="common">Broad bean</name>
    <name type="synonym">Faba vulgaris</name>
    <dbReference type="NCBI Taxonomy" id="3906"/>
    <lineage>
        <taxon>Eukaryota</taxon>
        <taxon>Viridiplantae</taxon>
        <taxon>Streptophyta</taxon>
        <taxon>Embryophyta</taxon>
        <taxon>Tracheophyta</taxon>
        <taxon>Spermatophyta</taxon>
        <taxon>Magnoliopsida</taxon>
        <taxon>eudicotyledons</taxon>
        <taxon>Gunneridae</taxon>
        <taxon>Pentapetalae</taxon>
        <taxon>rosids</taxon>
        <taxon>fabids</taxon>
        <taxon>Fabales</taxon>
        <taxon>Fabaceae</taxon>
        <taxon>Papilionoideae</taxon>
        <taxon>50 kb inversion clade</taxon>
        <taxon>NPAAA clade</taxon>
        <taxon>Hologalegina</taxon>
        <taxon>IRL clade</taxon>
        <taxon>Fabeae</taxon>
        <taxon>Vicia</taxon>
    </lineage>
</organism>
<name>A0AAV1A0T3_VICFA</name>
<evidence type="ECO:0000313" key="2">
    <source>
        <dbReference type="Proteomes" id="UP001157006"/>
    </source>
</evidence>
<dbReference type="Proteomes" id="UP001157006">
    <property type="component" value="Chromosome 3"/>
</dbReference>
<dbReference type="EMBL" id="OX451738">
    <property type="protein sequence ID" value="CAI8604139.1"/>
    <property type="molecule type" value="Genomic_DNA"/>
</dbReference>
<evidence type="ECO:0000313" key="1">
    <source>
        <dbReference type="EMBL" id="CAI8604139.1"/>
    </source>
</evidence>
<accession>A0AAV1A0T3</accession>
<protein>
    <submittedName>
        <fullName evidence="1">Uncharacterized protein</fullName>
    </submittedName>
</protein>
<keyword evidence="2" id="KW-1185">Reference proteome</keyword>
<gene>
    <name evidence="1" type="ORF">VFH_III118680</name>
</gene>
<reference evidence="1 2" key="1">
    <citation type="submission" date="2023-01" db="EMBL/GenBank/DDBJ databases">
        <authorList>
            <person name="Kreplak J."/>
        </authorList>
    </citation>
    <scope>NUCLEOTIDE SEQUENCE [LARGE SCALE GENOMIC DNA]</scope>
</reference>
<dbReference type="AlphaFoldDB" id="A0AAV1A0T3"/>
<proteinExistence type="predicted"/>